<organism evidence="2 3">
    <name type="scientific">Pseudomonas chlororaphis</name>
    <dbReference type="NCBI Taxonomy" id="587753"/>
    <lineage>
        <taxon>Bacteria</taxon>
        <taxon>Pseudomonadati</taxon>
        <taxon>Pseudomonadota</taxon>
        <taxon>Gammaproteobacteria</taxon>
        <taxon>Pseudomonadales</taxon>
        <taxon>Pseudomonadaceae</taxon>
        <taxon>Pseudomonas</taxon>
    </lineage>
</organism>
<evidence type="ECO:0000313" key="2">
    <source>
        <dbReference type="EMBL" id="AZE48102.1"/>
    </source>
</evidence>
<feature type="transmembrane region" description="Helical" evidence="1">
    <location>
        <begin position="148"/>
        <end position="170"/>
    </location>
</feature>
<reference evidence="2 3" key="1">
    <citation type="submission" date="2018-03" db="EMBL/GenBank/DDBJ databases">
        <title>Diversity of phytobeneficial traits revealed by whole-genome analysis of worldwide-isolated phenazine-producing Pseudomonas spp.</title>
        <authorList>
            <person name="Biessy A."/>
            <person name="Novinscak A."/>
            <person name="Blom J."/>
            <person name="Leger G."/>
            <person name="Thomashow L.S."/>
            <person name="Cazorla F.M."/>
            <person name="Josic D."/>
            <person name="Filion M."/>
        </authorList>
    </citation>
    <scope>NUCLEOTIDE SEQUENCE [LARGE SCALE GENOMIC DNA]</scope>
    <source>
        <strain evidence="2 3">B25</strain>
    </source>
</reference>
<gene>
    <name evidence="2" type="ORF">C4K04_2429</name>
</gene>
<proteinExistence type="predicted"/>
<protein>
    <recommendedName>
        <fullName evidence="4">DUF2254 domain-containing protein</fullName>
    </recommendedName>
</protein>
<dbReference type="EMBL" id="CP027753">
    <property type="protein sequence ID" value="AZE48102.1"/>
    <property type="molecule type" value="Genomic_DNA"/>
</dbReference>
<feature type="transmembrane region" description="Helical" evidence="1">
    <location>
        <begin position="39"/>
        <end position="58"/>
    </location>
</feature>
<name>A0A3G7TNZ5_9PSED</name>
<dbReference type="Proteomes" id="UP000268048">
    <property type="component" value="Chromosome"/>
</dbReference>
<feature type="transmembrane region" description="Helical" evidence="1">
    <location>
        <begin position="122"/>
        <end position="142"/>
    </location>
</feature>
<keyword evidence="1" id="KW-1133">Transmembrane helix</keyword>
<evidence type="ECO:0000313" key="3">
    <source>
        <dbReference type="Proteomes" id="UP000268048"/>
    </source>
</evidence>
<dbReference type="AlphaFoldDB" id="A0A3G7TNZ5"/>
<keyword evidence="1" id="KW-0472">Membrane</keyword>
<accession>A0A3G7TNZ5</accession>
<evidence type="ECO:0000256" key="1">
    <source>
        <dbReference type="SAM" id="Phobius"/>
    </source>
</evidence>
<feature type="transmembrane region" description="Helical" evidence="1">
    <location>
        <begin position="78"/>
        <end position="101"/>
    </location>
</feature>
<sequence>MAESNKFGRWKLAYARASLRLLHFQATLVKWGRQHGIKALTLIAIITFCTSMLAVPVLQNTFNWFFTVPENFASLKTLLGGTSSALLGATAIAFSLILFAMQVNVERMPHGLFKRLSSDWKLLGAFLISFISALTVGAMSLTPTASRVAFAIVVAIWAIVLMLSLFVIAYRRALLLISPTAQLSIMAKQVHKEFRAWEHGFVRLRPIIQDIQKQHELVLDENQVQFDAAKSEYFQVNFNWDRHARQAIQYSMSYAQRFSEVGDHEVAESAIRGVIQINTAYCTVKSGTFVGSNLLFETSGSTDGLINSTLESFRQMMRIALSRGDEQLTEHTLKGIASLISVYAVIKYPGRNTSKRHASLAAGYLEAAVESVLPHNMPDVIMEGLRLMGKAARSMLRLSSSTEITSLTNKIAFISYAGMVKPDYRPATLVAFDQLSLITFELIVGAKDDISYPISELRSAIKSAVLVFFEVPSTSLTSIHSSNLAPYYSSASMSSLRSKFLPLINEILNAPANDKEAIRISGNIEVWADQIYSPQKELLLAAVKKRLGFTSDLLQWAVGMSEMFLAVSSAPACDDHKKESLQKHATWLLSTISFLPDDADSVRFVATFSVTELLFDAAVDSRKWDCEDYYISAKDLLFQWTMKGGKHQTGWGILTRGVQGLVGLTLSEPEVDVGSFVRKLKIALAKVDAPSLELRQSAAQDLRREAGRHRGREMIFSKLDQVLERVDQAALRTLMLDVAALLDGAEQK</sequence>
<keyword evidence="1" id="KW-0812">Transmembrane</keyword>
<evidence type="ECO:0008006" key="4">
    <source>
        <dbReference type="Google" id="ProtNLM"/>
    </source>
</evidence>
<dbReference type="RefSeq" id="WP_124320154.1">
    <property type="nucleotide sequence ID" value="NZ_CP027753.1"/>
</dbReference>